<name>A0AAV8VAE7_9CUCU</name>
<reference evidence="1 2" key="1">
    <citation type="journal article" date="2023" name="Insect Mol. Biol.">
        <title>Genome sequencing provides insights into the evolution of gene families encoding plant cell wall-degrading enzymes in longhorned beetles.</title>
        <authorList>
            <person name="Shin N.R."/>
            <person name="Okamura Y."/>
            <person name="Kirsch R."/>
            <person name="Pauchet Y."/>
        </authorList>
    </citation>
    <scope>NUCLEOTIDE SEQUENCE [LARGE SCALE GENOMIC DNA]</scope>
    <source>
        <strain evidence="1">EAD_L_NR</strain>
    </source>
</reference>
<sequence length="117" mass="14196">MTEKKVKLRDCVKDQQMWKVYIESEDDSCHIWKHNWGWILDEYRCLKKKLDEKTKQSTFLAAVKEEIKENDRKLSKIPETMNHLYGWVAKEDDFKLEKYGCDYFKGLPLPDIYKIMK</sequence>
<dbReference type="AlphaFoldDB" id="A0AAV8VAE7"/>
<comment type="caution">
    <text evidence="1">The sequence shown here is derived from an EMBL/GenBank/DDBJ whole genome shotgun (WGS) entry which is preliminary data.</text>
</comment>
<evidence type="ECO:0000313" key="2">
    <source>
        <dbReference type="Proteomes" id="UP001159042"/>
    </source>
</evidence>
<dbReference type="InterPro" id="IPR020339">
    <property type="entry name" value="C20orf85-like"/>
</dbReference>
<dbReference type="Pfam" id="PF14945">
    <property type="entry name" value="LLC1"/>
    <property type="match status" value="1"/>
</dbReference>
<keyword evidence="2" id="KW-1185">Reference proteome</keyword>
<dbReference type="EMBL" id="JANEYG010000217">
    <property type="protein sequence ID" value="KAJ8911088.1"/>
    <property type="molecule type" value="Genomic_DNA"/>
</dbReference>
<proteinExistence type="predicted"/>
<accession>A0AAV8VAE7</accession>
<organism evidence="1 2">
    <name type="scientific">Exocentrus adspersus</name>
    <dbReference type="NCBI Taxonomy" id="1586481"/>
    <lineage>
        <taxon>Eukaryota</taxon>
        <taxon>Metazoa</taxon>
        <taxon>Ecdysozoa</taxon>
        <taxon>Arthropoda</taxon>
        <taxon>Hexapoda</taxon>
        <taxon>Insecta</taxon>
        <taxon>Pterygota</taxon>
        <taxon>Neoptera</taxon>
        <taxon>Endopterygota</taxon>
        <taxon>Coleoptera</taxon>
        <taxon>Polyphaga</taxon>
        <taxon>Cucujiformia</taxon>
        <taxon>Chrysomeloidea</taxon>
        <taxon>Cerambycidae</taxon>
        <taxon>Lamiinae</taxon>
        <taxon>Acanthocinini</taxon>
        <taxon>Exocentrus</taxon>
    </lineage>
</organism>
<protein>
    <submittedName>
        <fullName evidence="1">Uncharacterized protein</fullName>
    </submittedName>
</protein>
<dbReference type="Proteomes" id="UP001159042">
    <property type="component" value="Unassembled WGS sequence"/>
</dbReference>
<gene>
    <name evidence="1" type="ORF">NQ315_000548</name>
</gene>
<evidence type="ECO:0000313" key="1">
    <source>
        <dbReference type="EMBL" id="KAJ8911088.1"/>
    </source>
</evidence>